<protein>
    <recommendedName>
        <fullName evidence="2">Seipin</fullName>
    </recommendedName>
</protein>
<dbReference type="CDD" id="cd23995">
    <property type="entry name" value="Seipin_BSCL2_like"/>
    <property type="match status" value="1"/>
</dbReference>
<dbReference type="PANTHER" id="PTHR21212">
    <property type="entry name" value="BERNARDINELLI-SEIP CONGENITAL LIPODYSTROPHY 2 HOMOLOG BSCL2 PROTEIN"/>
    <property type="match status" value="1"/>
</dbReference>
<feature type="transmembrane region" description="Helical" evidence="9">
    <location>
        <begin position="238"/>
        <end position="256"/>
    </location>
</feature>
<dbReference type="Proteomes" id="UP001165289">
    <property type="component" value="Unassembled WGS sequence"/>
</dbReference>
<accession>A0AAV7JTM1</accession>
<dbReference type="InterPro" id="IPR009617">
    <property type="entry name" value="Seipin"/>
</dbReference>
<proteinExistence type="predicted"/>
<feature type="transmembrane region" description="Helical" evidence="9">
    <location>
        <begin position="6"/>
        <end position="31"/>
    </location>
</feature>
<evidence type="ECO:0000256" key="6">
    <source>
        <dbReference type="ARBA" id="ARBA00023098"/>
    </source>
</evidence>
<evidence type="ECO:0000256" key="5">
    <source>
        <dbReference type="ARBA" id="ARBA00022989"/>
    </source>
</evidence>
<name>A0AAV7JTM1_9METZ</name>
<evidence type="ECO:0000256" key="9">
    <source>
        <dbReference type="SAM" id="Phobius"/>
    </source>
</evidence>
<feature type="transmembrane region" description="Helical" evidence="9">
    <location>
        <begin position="99"/>
        <end position="124"/>
    </location>
</feature>
<comment type="caution">
    <text evidence="10">The sequence shown here is derived from an EMBL/GenBank/DDBJ whole genome shotgun (WGS) entry which is preliminary data.</text>
</comment>
<feature type="transmembrane region" description="Helical" evidence="9">
    <location>
        <begin position="315"/>
        <end position="345"/>
    </location>
</feature>
<keyword evidence="6" id="KW-0443">Lipid metabolism</keyword>
<evidence type="ECO:0000256" key="7">
    <source>
        <dbReference type="ARBA" id="ARBA00023136"/>
    </source>
</evidence>
<keyword evidence="5 9" id="KW-1133">Transmembrane helix</keyword>
<dbReference type="GO" id="GO:0006629">
    <property type="term" value="P:lipid metabolic process"/>
    <property type="evidence" value="ECO:0007669"/>
    <property type="project" value="UniProtKB-KW"/>
</dbReference>
<gene>
    <name evidence="10" type="ORF">LOD99_7292</name>
</gene>
<keyword evidence="11" id="KW-1185">Reference proteome</keyword>
<dbReference type="EMBL" id="JAKMXF010000299">
    <property type="protein sequence ID" value="KAI6652277.1"/>
    <property type="molecule type" value="Genomic_DNA"/>
</dbReference>
<dbReference type="Pfam" id="PF06775">
    <property type="entry name" value="Seipin"/>
    <property type="match status" value="1"/>
</dbReference>
<dbReference type="PANTHER" id="PTHR21212:SF0">
    <property type="entry name" value="SEIPIN"/>
    <property type="match status" value="1"/>
</dbReference>
<evidence type="ECO:0000256" key="4">
    <source>
        <dbReference type="ARBA" id="ARBA00022824"/>
    </source>
</evidence>
<evidence type="ECO:0000256" key="3">
    <source>
        <dbReference type="ARBA" id="ARBA00022692"/>
    </source>
</evidence>
<evidence type="ECO:0000313" key="11">
    <source>
        <dbReference type="Proteomes" id="UP001165289"/>
    </source>
</evidence>
<dbReference type="GO" id="GO:0140042">
    <property type="term" value="P:lipid droplet formation"/>
    <property type="evidence" value="ECO:0007669"/>
    <property type="project" value="UniProtKB-ARBA"/>
</dbReference>
<evidence type="ECO:0000313" key="10">
    <source>
        <dbReference type="EMBL" id="KAI6652277.1"/>
    </source>
</evidence>
<comment type="subcellular location">
    <subcellularLocation>
        <location evidence="1">Endoplasmic reticulum membrane</location>
        <topology evidence="1">Multi-pass membrane protein</topology>
    </subcellularLocation>
</comment>
<evidence type="ECO:0000256" key="1">
    <source>
        <dbReference type="ARBA" id="ARBA00004477"/>
    </source>
</evidence>
<keyword evidence="4" id="KW-0256">Endoplasmic reticulum</keyword>
<evidence type="ECO:0000256" key="8">
    <source>
        <dbReference type="SAM" id="MobiDB-lite"/>
    </source>
</evidence>
<organism evidence="10 11">
    <name type="scientific">Oopsacas minuta</name>
    <dbReference type="NCBI Taxonomy" id="111878"/>
    <lineage>
        <taxon>Eukaryota</taxon>
        <taxon>Metazoa</taxon>
        <taxon>Porifera</taxon>
        <taxon>Hexactinellida</taxon>
        <taxon>Hexasterophora</taxon>
        <taxon>Lyssacinosida</taxon>
        <taxon>Leucopsacidae</taxon>
        <taxon>Oopsacas</taxon>
    </lineage>
</organism>
<evidence type="ECO:0000256" key="2">
    <source>
        <dbReference type="ARBA" id="ARBA00022064"/>
    </source>
</evidence>
<keyword evidence="7 9" id="KW-0472">Membrane</keyword>
<feature type="region of interest" description="Disordered" evidence="8">
    <location>
        <begin position="420"/>
        <end position="441"/>
    </location>
</feature>
<keyword evidence="3 9" id="KW-0812">Transmembrane</keyword>
<dbReference type="AlphaFoldDB" id="A0AAV7JTM1"/>
<reference evidence="10 11" key="1">
    <citation type="journal article" date="2023" name="BMC Biol.">
        <title>The compact genome of the sponge Oopsacas minuta (Hexactinellida) is lacking key metazoan core genes.</title>
        <authorList>
            <person name="Santini S."/>
            <person name="Schenkelaars Q."/>
            <person name="Jourda C."/>
            <person name="Duchesne M."/>
            <person name="Belahbib H."/>
            <person name="Rocher C."/>
            <person name="Selva M."/>
            <person name="Riesgo A."/>
            <person name="Vervoort M."/>
            <person name="Leys S.P."/>
            <person name="Kodjabachian L."/>
            <person name="Le Bivic A."/>
            <person name="Borchiellini C."/>
            <person name="Claverie J.M."/>
            <person name="Renard E."/>
        </authorList>
    </citation>
    <scope>NUCLEOTIDE SEQUENCE [LARGE SCALE GENOMIC DNA]</scope>
    <source>
        <strain evidence="10">SPO-2</strain>
    </source>
</reference>
<dbReference type="GO" id="GO:0005789">
    <property type="term" value="C:endoplasmic reticulum membrane"/>
    <property type="evidence" value="ECO:0007669"/>
    <property type="project" value="UniProtKB-SubCell"/>
</dbReference>
<sequence>MFYIDSIIFFCIRIWIYFFILPTVKILFYILECIINISKRITFYLLPQQTFPCRIFERVESMYNYLVGGYRRIVGAISNWILSDSPKYIVARIKELKTLLFLIVLMIWFSSSLTTVLFGNTYFYSPNKKFDFPFYFDYTYHGLPLTQIVPYASSKEIIQFEGIEPATIIPHAFIDLQELDIKLSIGEYYDVSIKLELPESYANRDAGVFMLNLTMYAENATLIATVGRPLLLKFKSNFFTYIQTFVFFPFYFLGVIQEKQQMHSLMFENFQENFKLQTESIYVSVSNPKIEIYESSMHFSLKPQGLNMLVLNWPWTAWLVMITLVVVSSIFLCILISQAILFILIDIVHTRLPEVADMLPSNDALMRSFPPLPRYSNVPRVQEEYHTIDDEDANGFINMSPLNMNEDAMTPPISPHAPVYIPREPVTDTLDSDNERLRQRH</sequence>